<sequence>MIIINNEIVHMEPTKEFFINALTRDIKLDRTVLDLIDNSIDAARKSDRDFSTFEIRLTLNKKCFIIEDNCDGISKESAKSYAFKFGNSQGKNTRQFSIGHYGIGMKRAFFKIGKMIYVESATREDFFSLFLDVDEWSKSKEWNILFKDSGINDNHKKIGTKIEINKLTDEAKDSFSDEQFIKNLIDTISKTYENDIRRGIKIIVNGRGITISSRDSETEILKYSIDCRNYTAEIIIKKDIPNYNESGWYVKVNDRLVVSADKTELTGWDISSDSKYDILRGYAYIKILKEAPPFNTIKEGLDTSNPIYKELKNYMRKALQEALPKIKGGYFATITYQRPRNEADKLKKILNVKSYKKIGEITYEDYLEKNNIKV</sequence>
<protein>
    <submittedName>
        <fullName evidence="1">Histidine kinase-, DNA gyrase B-, and HSP90-like ATPase</fullName>
    </submittedName>
</protein>
<name>A0A151ANU8_9CLOT</name>
<proteinExistence type="predicted"/>
<keyword evidence="1" id="KW-0808">Transferase</keyword>
<dbReference type="PATRIC" id="fig|1121305.3.peg.1032"/>
<dbReference type="Gene3D" id="3.30.565.10">
    <property type="entry name" value="Histidine kinase-like ATPase, C-terminal domain"/>
    <property type="match status" value="1"/>
</dbReference>
<organism evidence="1 2">
    <name type="scientific">Clostridium colicanis DSM 13634</name>
    <dbReference type="NCBI Taxonomy" id="1121305"/>
    <lineage>
        <taxon>Bacteria</taxon>
        <taxon>Bacillati</taxon>
        <taxon>Bacillota</taxon>
        <taxon>Clostridia</taxon>
        <taxon>Eubacteriales</taxon>
        <taxon>Clostridiaceae</taxon>
        <taxon>Clostridium</taxon>
    </lineage>
</organism>
<evidence type="ECO:0000313" key="2">
    <source>
        <dbReference type="Proteomes" id="UP000075374"/>
    </source>
</evidence>
<dbReference type="AlphaFoldDB" id="A0A151ANU8"/>
<dbReference type="STRING" id="1121305.CLCOL_10180"/>
<dbReference type="SUPFAM" id="SSF55874">
    <property type="entry name" value="ATPase domain of HSP90 chaperone/DNA topoisomerase II/histidine kinase"/>
    <property type="match status" value="1"/>
</dbReference>
<dbReference type="Proteomes" id="UP000075374">
    <property type="component" value="Unassembled WGS sequence"/>
</dbReference>
<comment type="caution">
    <text evidence="1">The sequence shown here is derived from an EMBL/GenBank/DDBJ whole genome shotgun (WGS) entry which is preliminary data.</text>
</comment>
<keyword evidence="1" id="KW-0418">Kinase</keyword>
<dbReference type="GO" id="GO:0016301">
    <property type="term" value="F:kinase activity"/>
    <property type="evidence" value="ECO:0007669"/>
    <property type="project" value="UniProtKB-KW"/>
</dbReference>
<keyword evidence="2" id="KW-1185">Reference proteome</keyword>
<dbReference type="InterPro" id="IPR036890">
    <property type="entry name" value="HATPase_C_sf"/>
</dbReference>
<dbReference type="EMBL" id="LTBB01000004">
    <property type="protein sequence ID" value="KYH29285.1"/>
    <property type="molecule type" value="Genomic_DNA"/>
</dbReference>
<accession>A0A151ANU8</accession>
<gene>
    <name evidence="1" type="ORF">CLCOL_10180</name>
</gene>
<evidence type="ECO:0000313" key="1">
    <source>
        <dbReference type="EMBL" id="KYH29285.1"/>
    </source>
</evidence>
<dbReference type="Pfam" id="PF13589">
    <property type="entry name" value="HATPase_c_3"/>
    <property type="match status" value="1"/>
</dbReference>
<reference evidence="1 2" key="1">
    <citation type="submission" date="2016-02" db="EMBL/GenBank/DDBJ databases">
        <title>Genome sequence of Clostridium colicanis DSM 13634.</title>
        <authorList>
            <person name="Poehlein A."/>
            <person name="Daniel R."/>
        </authorList>
    </citation>
    <scope>NUCLEOTIDE SEQUENCE [LARGE SCALE GENOMIC DNA]</scope>
    <source>
        <strain evidence="1 2">DSM 13634</strain>
    </source>
</reference>